<name>A0A8S1J6G1_9CHLO</name>
<proteinExistence type="inferred from homology"/>
<dbReference type="InterPro" id="IPR018494">
    <property type="entry name" value="Oxysterol-bd_CS"/>
</dbReference>
<organism evidence="3 4">
    <name type="scientific">Ostreobium quekettii</name>
    <dbReference type="NCBI Taxonomy" id="121088"/>
    <lineage>
        <taxon>Eukaryota</taxon>
        <taxon>Viridiplantae</taxon>
        <taxon>Chlorophyta</taxon>
        <taxon>core chlorophytes</taxon>
        <taxon>Ulvophyceae</taxon>
        <taxon>TCBD clade</taxon>
        <taxon>Bryopsidales</taxon>
        <taxon>Ostreobineae</taxon>
        <taxon>Ostreobiaceae</taxon>
        <taxon>Ostreobium</taxon>
    </lineage>
</organism>
<evidence type="ECO:0000256" key="2">
    <source>
        <dbReference type="RuleBase" id="RU003844"/>
    </source>
</evidence>
<dbReference type="AlphaFoldDB" id="A0A8S1J6G1"/>
<keyword evidence="4" id="KW-1185">Reference proteome</keyword>
<evidence type="ECO:0000256" key="1">
    <source>
        <dbReference type="ARBA" id="ARBA00008842"/>
    </source>
</evidence>
<dbReference type="Gene3D" id="2.40.160.120">
    <property type="match status" value="1"/>
</dbReference>
<sequence>MAERNAGEDSSLIGSFVSWGSDWLGYAQNQINSFIGFDQLEVVNPESEGAERGASAGNSDDERQQLWSSFQQYVGMDITSLVTVPVWIMEPFSVLQRMAEIMEYTEILDRANACEDRLQRLALVAAFGVTPYGSSERPWKPFNPILGETFQLQCGNGVRFLSEQVSHHPPIGAAHAENRNFVYDIIAAPKSKFLGNSVEIYPQGRTRIRLKRTGEVFSLVPPTSKACNVVVGGIWIDSFGTLTVVNVSTGDKAALEFTPCGWFGAGRYEYEGHVTDGSTGAKALRVFGKWNSHCSVERLEDGSAESSGQAERLWTCAEKPADDVYSRTHFCLKCNTCSGAAEPLASDSRRRSDIAFLNKGDSTAAGTWKYDLEEMQRAERREREKRGDTWEPRWFRRVSSGDPELTVHPWEYSLKEVPHWEWTGDFDNWGGPARVSNEDSVLGQGFSPWQYPELHGKA</sequence>
<dbReference type="InterPro" id="IPR000648">
    <property type="entry name" value="Oxysterol-bd"/>
</dbReference>
<reference evidence="3" key="1">
    <citation type="submission" date="2020-12" db="EMBL/GenBank/DDBJ databases">
        <authorList>
            <person name="Iha C."/>
        </authorList>
    </citation>
    <scope>NUCLEOTIDE SEQUENCE</scope>
</reference>
<dbReference type="PANTHER" id="PTHR10972">
    <property type="entry name" value="OXYSTEROL-BINDING PROTEIN-RELATED"/>
    <property type="match status" value="1"/>
</dbReference>
<evidence type="ECO:0000313" key="4">
    <source>
        <dbReference type="Proteomes" id="UP000708148"/>
    </source>
</evidence>
<protein>
    <recommendedName>
        <fullName evidence="5">Oxysterol-binding protein</fullName>
    </recommendedName>
</protein>
<dbReference type="OrthoDB" id="14833at2759"/>
<gene>
    <name evidence="3" type="ORF">OSTQU699_LOCUS8565</name>
</gene>
<dbReference type="GO" id="GO:0005829">
    <property type="term" value="C:cytosol"/>
    <property type="evidence" value="ECO:0007669"/>
    <property type="project" value="TreeGrafter"/>
</dbReference>
<dbReference type="EMBL" id="CAJHUC010002117">
    <property type="protein sequence ID" value="CAD7703208.1"/>
    <property type="molecule type" value="Genomic_DNA"/>
</dbReference>
<evidence type="ECO:0000313" key="3">
    <source>
        <dbReference type="EMBL" id="CAD7703208.1"/>
    </source>
</evidence>
<dbReference type="PROSITE" id="PS01013">
    <property type="entry name" value="OSBP"/>
    <property type="match status" value="1"/>
</dbReference>
<dbReference type="GO" id="GO:0120009">
    <property type="term" value="P:intermembrane lipid transfer"/>
    <property type="evidence" value="ECO:0007669"/>
    <property type="project" value="UniProtKB-ARBA"/>
</dbReference>
<dbReference type="PANTHER" id="PTHR10972:SF136">
    <property type="entry name" value="OXYSTEROL-BINDING PROTEIN 8"/>
    <property type="match status" value="1"/>
</dbReference>
<evidence type="ECO:0008006" key="5">
    <source>
        <dbReference type="Google" id="ProtNLM"/>
    </source>
</evidence>
<comment type="similarity">
    <text evidence="1 2">Belongs to the OSBP family.</text>
</comment>
<dbReference type="FunFam" id="2.40.160.120:FF:000001">
    <property type="entry name" value="Oxysterol-binding protein"/>
    <property type="match status" value="1"/>
</dbReference>
<dbReference type="Gene3D" id="3.30.70.3490">
    <property type="match status" value="1"/>
</dbReference>
<dbReference type="InterPro" id="IPR037239">
    <property type="entry name" value="OSBP_sf"/>
</dbReference>
<comment type="caution">
    <text evidence="3">The sequence shown here is derived from an EMBL/GenBank/DDBJ whole genome shotgun (WGS) entry which is preliminary data.</text>
</comment>
<dbReference type="SUPFAM" id="SSF144000">
    <property type="entry name" value="Oxysterol-binding protein-like"/>
    <property type="match status" value="1"/>
</dbReference>
<accession>A0A8S1J6G1</accession>
<dbReference type="GO" id="GO:0016020">
    <property type="term" value="C:membrane"/>
    <property type="evidence" value="ECO:0007669"/>
    <property type="project" value="TreeGrafter"/>
</dbReference>
<dbReference type="Pfam" id="PF01237">
    <property type="entry name" value="Oxysterol_BP"/>
    <property type="match status" value="1"/>
</dbReference>
<dbReference type="GO" id="GO:0032934">
    <property type="term" value="F:sterol binding"/>
    <property type="evidence" value="ECO:0007669"/>
    <property type="project" value="TreeGrafter"/>
</dbReference>
<dbReference type="Proteomes" id="UP000708148">
    <property type="component" value="Unassembled WGS sequence"/>
</dbReference>